<dbReference type="FunFam" id="3.90.1440.10:FF:000003">
    <property type="entry name" value="Preprotein translocase SecA subunit"/>
    <property type="match status" value="1"/>
</dbReference>
<dbReference type="KEGG" id="ehx:EMIHUDRAFT_423357"/>
<dbReference type="Pfam" id="PF07516">
    <property type="entry name" value="SecA_SW"/>
    <property type="match status" value="1"/>
</dbReference>
<feature type="domain" description="Helicase ATP-binding" evidence="13">
    <location>
        <begin position="152"/>
        <end position="312"/>
    </location>
</feature>
<dbReference type="InterPro" id="IPR036266">
    <property type="entry name" value="SecA_Wing/Scaffold_sf"/>
</dbReference>
<protein>
    <recommendedName>
        <fullName evidence="10">Protein translocase subunit SecA</fullName>
    </recommendedName>
</protein>
<dbReference type="SUPFAM" id="SSF81767">
    <property type="entry name" value="Pre-protein crosslinking domain of SecA"/>
    <property type="match status" value="1"/>
</dbReference>
<evidence type="ECO:0000313" key="15">
    <source>
        <dbReference type="EnsemblProtists" id="EOD36036"/>
    </source>
</evidence>
<dbReference type="PROSITE" id="PS01312">
    <property type="entry name" value="SECA"/>
    <property type="match status" value="1"/>
</dbReference>
<keyword evidence="12" id="KW-0732">Signal</keyword>
<dbReference type="HAMAP" id="MF_01382">
    <property type="entry name" value="SecA"/>
    <property type="match status" value="1"/>
</dbReference>
<dbReference type="InterPro" id="IPR011130">
    <property type="entry name" value="SecA_preprotein_X-link_dom"/>
</dbReference>
<dbReference type="PANTHER" id="PTHR30612">
    <property type="entry name" value="SECA INNER MEMBRANE COMPONENT OF SEC PROTEIN SECRETION SYSTEM"/>
    <property type="match status" value="1"/>
</dbReference>
<dbReference type="Pfam" id="PF01043">
    <property type="entry name" value="SecA_PP_bind"/>
    <property type="match status" value="1"/>
</dbReference>
<evidence type="ECO:0000256" key="8">
    <source>
        <dbReference type="ARBA" id="ARBA00023010"/>
    </source>
</evidence>
<keyword evidence="7" id="KW-1278">Translocase</keyword>
<proteinExistence type="inferred from homology"/>
<evidence type="ECO:0000256" key="5">
    <source>
        <dbReference type="ARBA" id="ARBA00022840"/>
    </source>
</evidence>
<evidence type="ECO:0000256" key="3">
    <source>
        <dbReference type="ARBA" id="ARBA00022448"/>
    </source>
</evidence>
<evidence type="ECO:0000256" key="6">
    <source>
        <dbReference type="ARBA" id="ARBA00022927"/>
    </source>
</evidence>
<dbReference type="Gene3D" id="3.90.1440.10">
    <property type="entry name" value="SecA, preprotein cross-linking domain"/>
    <property type="match status" value="1"/>
</dbReference>
<dbReference type="STRING" id="2903.R1FKD0"/>
<keyword evidence="4 10" id="KW-0547">Nucleotide-binding</keyword>
<dbReference type="AlphaFoldDB" id="A0A0D3KJV1"/>
<reference evidence="16" key="1">
    <citation type="journal article" date="2013" name="Nature">
        <title>Pan genome of the phytoplankton Emiliania underpins its global distribution.</title>
        <authorList>
            <person name="Read B.A."/>
            <person name="Kegel J."/>
            <person name="Klute M.J."/>
            <person name="Kuo A."/>
            <person name="Lefebvre S.C."/>
            <person name="Maumus F."/>
            <person name="Mayer C."/>
            <person name="Miller J."/>
            <person name="Monier A."/>
            <person name="Salamov A."/>
            <person name="Young J."/>
            <person name="Aguilar M."/>
            <person name="Claverie J.M."/>
            <person name="Frickenhaus S."/>
            <person name="Gonzalez K."/>
            <person name="Herman E.K."/>
            <person name="Lin Y.C."/>
            <person name="Napier J."/>
            <person name="Ogata H."/>
            <person name="Sarno A.F."/>
            <person name="Shmutz J."/>
            <person name="Schroeder D."/>
            <person name="de Vargas C."/>
            <person name="Verret F."/>
            <person name="von Dassow P."/>
            <person name="Valentin K."/>
            <person name="Van de Peer Y."/>
            <person name="Wheeler G."/>
            <person name="Dacks J.B."/>
            <person name="Delwiche C.F."/>
            <person name="Dyhrman S.T."/>
            <person name="Glockner G."/>
            <person name="John U."/>
            <person name="Richards T."/>
            <person name="Worden A.Z."/>
            <person name="Zhang X."/>
            <person name="Grigoriev I.V."/>
            <person name="Allen A.E."/>
            <person name="Bidle K."/>
            <person name="Borodovsky M."/>
            <person name="Bowler C."/>
            <person name="Brownlee C."/>
            <person name="Cock J.M."/>
            <person name="Elias M."/>
            <person name="Gladyshev V.N."/>
            <person name="Groth M."/>
            <person name="Guda C."/>
            <person name="Hadaegh A."/>
            <person name="Iglesias-Rodriguez M.D."/>
            <person name="Jenkins J."/>
            <person name="Jones B.M."/>
            <person name="Lawson T."/>
            <person name="Leese F."/>
            <person name="Lindquist E."/>
            <person name="Lobanov A."/>
            <person name="Lomsadze A."/>
            <person name="Malik S.B."/>
            <person name="Marsh M.E."/>
            <person name="Mackinder L."/>
            <person name="Mock T."/>
            <person name="Mueller-Roeber B."/>
            <person name="Pagarete A."/>
            <person name="Parker M."/>
            <person name="Probert I."/>
            <person name="Quesneville H."/>
            <person name="Raines C."/>
            <person name="Rensing S.A."/>
            <person name="Riano-Pachon D.M."/>
            <person name="Richier S."/>
            <person name="Rokitta S."/>
            <person name="Shiraiwa Y."/>
            <person name="Soanes D.M."/>
            <person name="van der Giezen M."/>
            <person name="Wahlund T.M."/>
            <person name="Williams B."/>
            <person name="Wilson W."/>
            <person name="Wolfe G."/>
            <person name="Wurch L.L."/>
        </authorList>
    </citation>
    <scope>NUCLEOTIDE SEQUENCE</scope>
</reference>
<comment type="subcellular location">
    <subcellularLocation>
        <location evidence="1">Membrane</location>
        <topology evidence="1">Peripheral membrane protein</topology>
    </subcellularLocation>
</comment>
<dbReference type="CDD" id="cd17928">
    <property type="entry name" value="DEXDc_SecA"/>
    <property type="match status" value="1"/>
</dbReference>
<evidence type="ECO:0000256" key="11">
    <source>
        <dbReference type="SAM" id="Coils"/>
    </source>
</evidence>
<keyword evidence="3 10" id="KW-0813">Transport</keyword>
<dbReference type="PROSITE" id="PS51196">
    <property type="entry name" value="SECA_MOTOR_DEAD"/>
    <property type="match status" value="1"/>
</dbReference>
<dbReference type="InterPro" id="IPR036670">
    <property type="entry name" value="SecA_X-link_sf"/>
</dbReference>
<keyword evidence="5 10" id="KW-0067">ATP-binding</keyword>
<dbReference type="GO" id="GO:0005524">
    <property type="term" value="F:ATP binding"/>
    <property type="evidence" value="ECO:0007669"/>
    <property type="project" value="UniProtKB-KW"/>
</dbReference>
<evidence type="ECO:0000259" key="13">
    <source>
        <dbReference type="PROSITE" id="PS51192"/>
    </source>
</evidence>
<dbReference type="GO" id="GO:0006605">
    <property type="term" value="P:protein targeting"/>
    <property type="evidence" value="ECO:0007669"/>
    <property type="project" value="InterPro"/>
</dbReference>
<evidence type="ECO:0000256" key="2">
    <source>
        <dbReference type="ARBA" id="ARBA00007650"/>
    </source>
</evidence>
<evidence type="ECO:0000256" key="1">
    <source>
        <dbReference type="ARBA" id="ARBA00004170"/>
    </source>
</evidence>
<dbReference type="InterPro" id="IPR014001">
    <property type="entry name" value="Helicase_ATP-bd"/>
</dbReference>
<dbReference type="SMART" id="SM00957">
    <property type="entry name" value="SecA_DEAD"/>
    <property type="match status" value="1"/>
</dbReference>
<evidence type="ECO:0000256" key="4">
    <source>
        <dbReference type="ARBA" id="ARBA00022741"/>
    </source>
</evidence>
<feature type="signal peptide" evidence="12">
    <location>
        <begin position="1"/>
        <end position="15"/>
    </location>
</feature>
<sequence length="954" mass="102707">MLAALASLLVGGSTAYLPLAPAVRVCTHQRPAVASPTRTASAAMGVLDQVSEAIRGGGEQASDSKSDPKTAAFTAANDRTVMAYTERVARINDLEDEIEALEDEALAAKTAEFRKRLAAGETEEELLEEAFAVVREAAWRTLDLRHYDVQLVGAMALNDGKLAQMGTGEGKTLVATGAVYLNALSGKGAMVVTVNDYLARRDAEGMGQVYAFLGLSVGLVQSGSDTAARREAYASDVTYVTNSELGFDYLRDNLAVTAEEVVLRRELNYCVVDEGDSVLIDEARVPLIISGKTDAPVDKFGAASKLAAVLERGIHYDVFEKEQTVSLTDKGTRDCEKALAVGDLYEPTNPWASYVSNALKAKELFVKERSYLVQGGEAVIIDEFSGRVMEGRRWGDGLHQAVEAKEGLMVQPETEVVASVTYQSLFRRFRKLSSMSGTALSEAEEFATIYGLDVVDVPPVLPSLRSDIPDSVFKTTRGKSNAALAELLSLRRSGRPILVGTTSVGGFQVFWDKLTELGVNPEVLSAAPEAAQREAEVVAQAGREGSVTISTNMAGRGTDILLGGNPAFMARLYLRTAFAAAAGLSGVTPPRDGFFPRAVSEEAEAAVGRAAARFAQSRAAAAADDDAEGHERAELAALDELLAVAASSAAVFEESVEDEAREALEAVGEEFAEELAPEKERVLQAGGLHVIGTNLHDSRRIDGQLRGRAGRQGDPGSTHFFLSLEDRIFRLFGGDKIKGLLDFMRISEDQPLESGQVQRVVEETQPKVERYYYELRQKLFEEDTYRTRAAVLRGSADEVLDTLAAHAAGTASDILKSNLDASGAEATLAKLQQFFPAVPLTAADLEGDGAEERAHAAVQEALRAKAAELDSVRPGLAVESGRFLALTQTDTLWKAHMKAMGYVKDFAGLKAYSGTDPIQVYREEGLRLYEAMQTSLRQNTAFSFFQYQPRSKGA</sequence>
<feature type="coiled-coil region" evidence="11">
    <location>
        <begin position="84"/>
        <end position="111"/>
    </location>
</feature>
<dbReference type="InterPro" id="IPR011116">
    <property type="entry name" value="SecA_Wing/Scaffold"/>
</dbReference>
<keyword evidence="9" id="KW-0472">Membrane</keyword>
<dbReference type="InterPro" id="IPR044722">
    <property type="entry name" value="SecA_SF2_C"/>
</dbReference>
<dbReference type="InterPro" id="IPR000185">
    <property type="entry name" value="SecA"/>
</dbReference>
<dbReference type="HOGENOM" id="CLU_005314_3_0_1"/>
<dbReference type="EnsemblProtists" id="EOD36036">
    <property type="protein sequence ID" value="EOD36036"/>
    <property type="gene ID" value="EMIHUDRAFT_423357"/>
</dbReference>
<dbReference type="SMART" id="SM00958">
    <property type="entry name" value="SecA_PP_bind"/>
    <property type="match status" value="1"/>
</dbReference>
<keyword evidence="6 10" id="KW-0653">Protein transport</keyword>
<dbReference type="RefSeq" id="XP_005788465.1">
    <property type="nucleotide sequence ID" value="XM_005788408.1"/>
</dbReference>
<dbReference type="NCBIfam" id="TIGR00963">
    <property type="entry name" value="secA"/>
    <property type="match status" value="1"/>
</dbReference>
<evidence type="ECO:0000256" key="12">
    <source>
        <dbReference type="SAM" id="SignalP"/>
    </source>
</evidence>
<dbReference type="Pfam" id="PF07517">
    <property type="entry name" value="SecA_DEAD"/>
    <property type="match status" value="1"/>
</dbReference>
<dbReference type="SUPFAM" id="SSF81886">
    <property type="entry name" value="Helical scaffold and wing domains of SecA"/>
    <property type="match status" value="1"/>
</dbReference>
<dbReference type="SUPFAM" id="SSF52540">
    <property type="entry name" value="P-loop containing nucleoside triphosphate hydrolases"/>
    <property type="match status" value="2"/>
</dbReference>
<dbReference type="GO" id="GO:0016020">
    <property type="term" value="C:membrane"/>
    <property type="evidence" value="ECO:0007669"/>
    <property type="project" value="UniProtKB-SubCell"/>
</dbReference>
<keyword evidence="8 10" id="KW-0811">Translocation</keyword>
<keyword evidence="11" id="KW-0175">Coiled coil</keyword>
<dbReference type="InterPro" id="IPR014018">
    <property type="entry name" value="SecA_motor_DEAD"/>
</dbReference>
<dbReference type="Gene3D" id="3.40.50.300">
    <property type="entry name" value="P-loop containing nucleotide triphosphate hydrolases"/>
    <property type="match status" value="2"/>
</dbReference>
<feature type="chain" id="PRO_5044203244" description="Protein translocase subunit SecA" evidence="12">
    <location>
        <begin position="16"/>
        <end position="954"/>
    </location>
</feature>
<reference evidence="15" key="2">
    <citation type="submission" date="2024-10" db="UniProtKB">
        <authorList>
            <consortium name="EnsemblProtists"/>
        </authorList>
    </citation>
    <scope>IDENTIFICATION</scope>
</reference>
<accession>A0A0D3KJV1</accession>
<name>A0A0D3KJV1_EMIH1</name>
<comment type="similarity">
    <text evidence="2 10">Belongs to the SecA family.</text>
</comment>
<dbReference type="InterPro" id="IPR027417">
    <property type="entry name" value="P-loop_NTPase"/>
</dbReference>
<dbReference type="GO" id="GO:0017038">
    <property type="term" value="P:protein import"/>
    <property type="evidence" value="ECO:0007669"/>
    <property type="project" value="InterPro"/>
</dbReference>
<feature type="domain" description="SecA family profile" evidence="14">
    <location>
        <begin position="66"/>
        <end position="753"/>
    </location>
</feature>
<dbReference type="Gene3D" id="1.10.3060.10">
    <property type="entry name" value="Helical scaffold and wing domains of SecA"/>
    <property type="match status" value="1"/>
</dbReference>
<evidence type="ECO:0000259" key="14">
    <source>
        <dbReference type="PROSITE" id="PS51196"/>
    </source>
</evidence>
<dbReference type="InterPro" id="IPR011115">
    <property type="entry name" value="SecA_DEAD"/>
</dbReference>
<evidence type="ECO:0000313" key="16">
    <source>
        <dbReference type="Proteomes" id="UP000013827"/>
    </source>
</evidence>
<evidence type="ECO:0000256" key="9">
    <source>
        <dbReference type="ARBA" id="ARBA00023136"/>
    </source>
</evidence>
<keyword evidence="16" id="KW-1185">Reference proteome</keyword>
<dbReference type="Pfam" id="PF21090">
    <property type="entry name" value="P-loop_SecA"/>
    <property type="match status" value="1"/>
</dbReference>
<evidence type="ECO:0000256" key="10">
    <source>
        <dbReference type="RuleBase" id="RU003874"/>
    </source>
</evidence>
<dbReference type="eggNOG" id="ENOG502QS7I">
    <property type="taxonomic scope" value="Eukaryota"/>
</dbReference>
<dbReference type="Proteomes" id="UP000013827">
    <property type="component" value="Unassembled WGS sequence"/>
</dbReference>
<dbReference type="PRINTS" id="PR00906">
    <property type="entry name" value="SECA"/>
</dbReference>
<organism evidence="15 16">
    <name type="scientific">Emiliania huxleyi (strain CCMP1516)</name>
    <dbReference type="NCBI Taxonomy" id="280463"/>
    <lineage>
        <taxon>Eukaryota</taxon>
        <taxon>Haptista</taxon>
        <taxon>Haptophyta</taxon>
        <taxon>Prymnesiophyceae</taxon>
        <taxon>Isochrysidales</taxon>
        <taxon>Noelaerhabdaceae</taxon>
        <taxon>Emiliania</taxon>
    </lineage>
</organism>
<dbReference type="GeneID" id="17281307"/>
<dbReference type="PANTHER" id="PTHR30612:SF0">
    <property type="entry name" value="CHLOROPLAST PROTEIN-TRANSPORTING ATPASE"/>
    <property type="match status" value="1"/>
</dbReference>
<dbReference type="PaxDb" id="2903-EOD36036"/>
<evidence type="ECO:0000256" key="7">
    <source>
        <dbReference type="ARBA" id="ARBA00022967"/>
    </source>
</evidence>
<dbReference type="PROSITE" id="PS51192">
    <property type="entry name" value="HELICASE_ATP_BIND_1"/>
    <property type="match status" value="1"/>
</dbReference>
<dbReference type="InterPro" id="IPR020937">
    <property type="entry name" value="SecA_CS"/>
</dbReference>
<dbReference type="GO" id="GO:0006886">
    <property type="term" value="P:intracellular protein transport"/>
    <property type="evidence" value="ECO:0007669"/>
    <property type="project" value="InterPro"/>
</dbReference>